<keyword evidence="3" id="KW-1185">Reference proteome</keyword>
<feature type="transmembrane region" description="Helical" evidence="1">
    <location>
        <begin position="219"/>
        <end position="238"/>
    </location>
</feature>
<organism evidence="2 3">
    <name type="scientific">Tsukamurella pulmonis</name>
    <dbReference type="NCBI Taxonomy" id="47312"/>
    <lineage>
        <taxon>Bacteria</taxon>
        <taxon>Bacillati</taxon>
        <taxon>Actinomycetota</taxon>
        <taxon>Actinomycetes</taxon>
        <taxon>Mycobacteriales</taxon>
        <taxon>Tsukamurellaceae</taxon>
        <taxon>Tsukamurella</taxon>
    </lineage>
</organism>
<name>A0A1H1H8V6_9ACTN</name>
<keyword evidence="1" id="KW-0812">Transmembrane</keyword>
<feature type="transmembrane region" description="Helical" evidence="1">
    <location>
        <begin position="283"/>
        <end position="306"/>
    </location>
</feature>
<feature type="transmembrane region" description="Helical" evidence="1">
    <location>
        <begin position="345"/>
        <end position="365"/>
    </location>
</feature>
<dbReference type="Proteomes" id="UP000183053">
    <property type="component" value="Unassembled WGS sequence"/>
</dbReference>
<protein>
    <recommendedName>
        <fullName evidence="4">4-amino-4-deoxy-L-arabinose transferase</fullName>
    </recommendedName>
</protein>
<feature type="transmembrane region" description="Helical" evidence="1">
    <location>
        <begin position="84"/>
        <end position="105"/>
    </location>
</feature>
<feature type="transmembrane region" description="Helical" evidence="1">
    <location>
        <begin position="395"/>
        <end position="418"/>
    </location>
</feature>
<reference evidence="3" key="1">
    <citation type="submission" date="2016-10" db="EMBL/GenBank/DDBJ databases">
        <authorList>
            <person name="Varghese N."/>
            <person name="Submissions S."/>
        </authorList>
    </citation>
    <scope>NUCLEOTIDE SEQUENCE [LARGE SCALE GENOMIC DNA]</scope>
    <source>
        <strain evidence="3">DSM 44142</strain>
    </source>
</reference>
<keyword evidence="1" id="KW-1133">Transmembrane helix</keyword>
<proteinExistence type="predicted"/>
<dbReference type="OrthoDB" id="3778510at2"/>
<keyword evidence="1" id="KW-0472">Membrane</keyword>
<accession>A0A1H1H8V6</accession>
<evidence type="ECO:0008006" key="4">
    <source>
        <dbReference type="Google" id="ProtNLM"/>
    </source>
</evidence>
<evidence type="ECO:0000313" key="2">
    <source>
        <dbReference type="EMBL" id="SDR21892.1"/>
    </source>
</evidence>
<dbReference type="RefSeq" id="WP_068564534.1">
    <property type="nucleotide sequence ID" value="NZ_FNLF01000002.1"/>
</dbReference>
<feature type="transmembrane region" description="Helical" evidence="1">
    <location>
        <begin position="313"/>
        <end position="333"/>
    </location>
</feature>
<gene>
    <name evidence="2" type="ORF">SAMN04489765_3926</name>
</gene>
<evidence type="ECO:0000256" key="1">
    <source>
        <dbReference type="SAM" id="Phobius"/>
    </source>
</evidence>
<dbReference type="STRING" id="47312.SAMN04489765_3926"/>
<feature type="transmembrane region" description="Helical" evidence="1">
    <location>
        <begin position="144"/>
        <end position="161"/>
    </location>
</feature>
<sequence>MLRPSRLPAPQRLLWIGAAVLIVGQLVVRGFVLARGNFYWDDVAFIGRASRPLTDLGAWFVDYDGHFMPGTLFTAAAITKVAPLSWPAAAASLLVLQALASLATLRALVVIAGRRPVVLVPFVFFLFSPLTLTAMAWWASGLNALPLQIGLAVVIAETVRYLRGHRRSGVYAVLALLGTLLFFEKALVIPFVALATACLLPYLRGHGRPVRTVLRRGRALWLAFAVIVAGWIVLWLTVTASRPGTHTVDFTAKVLGRSLNAVLAPAALGGPWTWTRTNPGPPLVVTAVALTVVGLLAVAAILAVTGRLAPRGVAAWGAAGVYFLGASSTVFFLRSSEFTSPLLPLSLRYFADFAWVLTLAGALVLRTETGRFRARDGLRGNLTRKTAGFVSDRRLRIAVVIAFAVSGSVSAVRFAPVWHDNPTGPYLQNLRAGAAQYADREMIDQEVDLGVLSRLSGPNNRLSRILATQPAYPRFAEYAGEATVADRSGRFQPGTVTRVRSLPLGPFPCGTRVDDGAPAVLAYEGPLAFWDWVVELNYLASEDGELTLAQQRGATPVRVPVRKGAHTVYARVTGTGDGLIARAETPGLVACVGSGPVGLLVPATAAR</sequence>
<dbReference type="EMBL" id="FNLF01000002">
    <property type="protein sequence ID" value="SDR21892.1"/>
    <property type="molecule type" value="Genomic_DNA"/>
</dbReference>
<dbReference type="AlphaFoldDB" id="A0A1H1H8V6"/>
<feature type="transmembrane region" description="Helical" evidence="1">
    <location>
        <begin position="117"/>
        <end position="138"/>
    </location>
</feature>
<feature type="transmembrane region" description="Helical" evidence="1">
    <location>
        <begin position="12"/>
        <end position="32"/>
    </location>
</feature>
<feature type="transmembrane region" description="Helical" evidence="1">
    <location>
        <begin position="168"/>
        <end position="183"/>
    </location>
</feature>
<evidence type="ECO:0000313" key="3">
    <source>
        <dbReference type="Proteomes" id="UP000183053"/>
    </source>
</evidence>
<feature type="transmembrane region" description="Helical" evidence="1">
    <location>
        <begin position="189"/>
        <end position="207"/>
    </location>
</feature>